<accession>A0A7S8C2Q0</accession>
<feature type="transmembrane region" description="Helical" evidence="7">
    <location>
        <begin position="141"/>
        <end position="160"/>
    </location>
</feature>
<feature type="transmembrane region" description="Helical" evidence="7">
    <location>
        <begin position="84"/>
        <end position="107"/>
    </location>
</feature>
<dbReference type="PANTHER" id="PTHR33567">
    <property type="entry name" value="CHROMATE ION TRANSPORTER (EUROFUNG)"/>
    <property type="match status" value="1"/>
</dbReference>
<sequence length="421" mass="42602">MSEQETPKPSAMPVLVWFRIGFLIFGGPAAHIALIHAEAVERRKLATEADFLRGLSFAMLLPGPEAMQLATYLGWRAHGLAGGLVAGLGFMLPGAAIMIAATLLVALGGDTAWMSAIFSGIRPVIVALVALAAWRLGARALATPAAMAIALAVFLALVLTPVPLPLAIVAAGLAGLAMPSRLIVPDSGADGGEAVMPGTAIRNRSLAVLAAGIVLWGALLAGFGVVGGDMPVLPDIARLMTTAALLTFGGAYGAVTYVGEQAVTAYGWLTAGDLVDGLALAETVPGPLIMFNAFVGTLAGFREAAAIAPAILAGTVAALFTFLPSFAMVLAGAPYVEALHAIGAVRRALAAITASIVAVIAKLALFLASAVLWPGGTPDWRDIAIALAALGLLATGRVAAHWLILAGALLGALGLWIQSSP</sequence>
<keyword evidence="9" id="KW-1185">Reference proteome</keyword>
<feature type="transmembrane region" description="Helical" evidence="7">
    <location>
        <begin position="205"/>
        <end position="227"/>
    </location>
</feature>
<evidence type="ECO:0000256" key="1">
    <source>
        <dbReference type="ARBA" id="ARBA00004651"/>
    </source>
</evidence>
<feature type="transmembrane region" description="Helical" evidence="7">
    <location>
        <begin position="113"/>
        <end position="134"/>
    </location>
</feature>
<feature type="transmembrane region" description="Helical" evidence="7">
    <location>
        <begin position="16"/>
        <end position="35"/>
    </location>
</feature>
<gene>
    <name evidence="8" type="primary">chrA</name>
    <name evidence="8" type="ORF">HW532_05840</name>
</gene>
<dbReference type="Pfam" id="PF02417">
    <property type="entry name" value="Chromate_transp"/>
    <property type="match status" value="2"/>
</dbReference>
<evidence type="ECO:0000256" key="2">
    <source>
        <dbReference type="ARBA" id="ARBA00005262"/>
    </source>
</evidence>
<dbReference type="EMBL" id="CP058214">
    <property type="protein sequence ID" value="QPC42266.1"/>
    <property type="molecule type" value="Genomic_DNA"/>
</dbReference>
<dbReference type="GO" id="GO:0005886">
    <property type="term" value="C:plasma membrane"/>
    <property type="evidence" value="ECO:0007669"/>
    <property type="project" value="UniProtKB-SubCell"/>
</dbReference>
<dbReference type="PIRSF" id="PIRSF004810">
    <property type="entry name" value="ChrA"/>
    <property type="match status" value="1"/>
</dbReference>
<keyword evidence="4 7" id="KW-0812">Transmembrane</keyword>
<evidence type="ECO:0000256" key="3">
    <source>
        <dbReference type="ARBA" id="ARBA00022475"/>
    </source>
</evidence>
<dbReference type="PANTHER" id="PTHR33567:SF3">
    <property type="entry name" value="CHROMATE ION TRANSPORTER (EUROFUNG)"/>
    <property type="match status" value="1"/>
</dbReference>
<evidence type="ECO:0000313" key="8">
    <source>
        <dbReference type="EMBL" id="QPC42266.1"/>
    </source>
</evidence>
<evidence type="ECO:0000256" key="4">
    <source>
        <dbReference type="ARBA" id="ARBA00022692"/>
    </source>
</evidence>
<feature type="transmembrane region" description="Helical" evidence="7">
    <location>
        <begin position="279"/>
        <end position="301"/>
    </location>
</feature>
<proteinExistence type="inferred from homology"/>
<protein>
    <submittedName>
        <fullName evidence="8">Chromate efflux transporter</fullName>
    </submittedName>
</protein>
<feature type="transmembrane region" description="Helical" evidence="7">
    <location>
        <begin position="307"/>
        <end position="336"/>
    </location>
</feature>
<feature type="transmembrane region" description="Helical" evidence="7">
    <location>
        <begin position="384"/>
        <end position="417"/>
    </location>
</feature>
<evidence type="ECO:0000256" key="7">
    <source>
        <dbReference type="SAM" id="Phobius"/>
    </source>
</evidence>
<feature type="transmembrane region" description="Helical" evidence="7">
    <location>
        <begin position="239"/>
        <end position="258"/>
    </location>
</feature>
<feature type="transmembrane region" description="Helical" evidence="7">
    <location>
        <begin position="348"/>
        <end position="372"/>
    </location>
</feature>
<dbReference type="KEGG" id="kmn:HW532_05840"/>
<name>A0A7S8C2Q0_9HYPH</name>
<evidence type="ECO:0000256" key="6">
    <source>
        <dbReference type="ARBA" id="ARBA00023136"/>
    </source>
</evidence>
<reference evidence="8 9" key="1">
    <citation type="submission" date="2020-06" db="EMBL/GenBank/DDBJ databases">
        <title>Genome sequence of 2 isolates from Red Sea Mangroves.</title>
        <authorList>
            <person name="Sefrji F."/>
            <person name="Michoud G."/>
            <person name="Merlino G."/>
            <person name="Daffonchio D."/>
        </authorList>
    </citation>
    <scope>NUCLEOTIDE SEQUENCE [LARGE SCALE GENOMIC DNA]</scope>
    <source>
        <strain evidence="8 9">R1DC25</strain>
    </source>
</reference>
<dbReference type="RefSeq" id="WP_213163497.1">
    <property type="nucleotide sequence ID" value="NZ_CP058214.1"/>
</dbReference>
<evidence type="ECO:0000313" key="9">
    <source>
        <dbReference type="Proteomes" id="UP000593594"/>
    </source>
</evidence>
<dbReference type="GO" id="GO:0015109">
    <property type="term" value="F:chromate transmembrane transporter activity"/>
    <property type="evidence" value="ECO:0007669"/>
    <property type="project" value="InterPro"/>
</dbReference>
<organism evidence="8 9">
    <name type="scientific">Kaustia mangrovi</name>
    <dbReference type="NCBI Taxonomy" id="2593653"/>
    <lineage>
        <taxon>Bacteria</taxon>
        <taxon>Pseudomonadati</taxon>
        <taxon>Pseudomonadota</taxon>
        <taxon>Alphaproteobacteria</taxon>
        <taxon>Hyphomicrobiales</taxon>
        <taxon>Parvibaculaceae</taxon>
        <taxon>Kaustia</taxon>
    </lineage>
</organism>
<keyword evidence="3" id="KW-1003">Cell membrane</keyword>
<comment type="similarity">
    <text evidence="2">Belongs to the chromate ion transporter (CHR) (TC 2.A.51) family.</text>
</comment>
<dbReference type="InterPro" id="IPR014047">
    <property type="entry name" value="Chr_Tranpt_l_chain"/>
</dbReference>
<keyword evidence="6 7" id="KW-0472">Membrane</keyword>
<dbReference type="Proteomes" id="UP000593594">
    <property type="component" value="Chromosome"/>
</dbReference>
<dbReference type="AlphaFoldDB" id="A0A7S8C2Q0"/>
<comment type="subcellular location">
    <subcellularLocation>
        <location evidence="1">Cell membrane</location>
        <topology evidence="1">Multi-pass membrane protein</topology>
    </subcellularLocation>
</comment>
<evidence type="ECO:0000256" key="5">
    <source>
        <dbReference type="ARBA" id="ARBA00022989"/>
    </source>
</evidence>
<dbReference type="InterPro" id="IPR003370">
    <property type="entry name" value="Chromate_transpt"/>
</dbReference>
<keyword evidence="5 7" id="KW-1133">Transmembrane helix</keyword>
<dbReference type="NCBIfam" id="TIGR00937">
    <property type="entry name" value="2A51"/>
    <property type="match status" value="1"/>
</dbReference>